<comment type="subcellular location">
    <subcellularLocation>
        <location evidence="1">Cell membrane</location>
        <topology evidence="1">Multi-pass membrane protein</topology>
    </subcellularLocation>
</comment>
<feature type="transmembrane region" description="Helical" evidence="10">
    <location>
        <begin position="214"/>
        <end position="236"/>
    </location>
</feature>
<evidence type="ECO:0000256" key="3">
    <source>
        <dbReference type="ARBA" id="ARBA00022449"/>
    </source>
</evidence>
<comment type="caution">
    <text evidence="11">The sequence shown here is derived from an EMBL/GenBank/DDBJ whole genome shotgun (WGS) entry which is preliminary data.</text>
</comment>
<keyword evidence="8 10" id="KW-0472">Membrane</keyword>
<dbReference type="InterPro" id="IPR048279">
    <property type="entry name" value="MdtK-like"/>
</dbReference>
<evidence type="ECO:0000313" key="12">
    <source>
        <dbReference type="Proteomes" id="UP000521017"/>
    </source>
</evidence>
<keyword evidence="6 10" id="KW-1133">Transmembrane helix</keyword>
<dbReference type="Proteomes" id="UP000521017">
    <property type="component" value="Unassembled WGS sequence"/>
</dbReference>
<dbReference type="InterPro" id="IPR050222">
    <property type="entry name" value="MATE_MdtK"/>
</dbReference>
<dbReference type="NCBIfam" id="TIGR00797">
    <property type="entry name" value="matE"/>
    <property type="match status" value="1"/>
</dbReference>
<dbReference type="RefSeq" id="WP_184627687.1">
    <property type="nucleotide sequence ID" value="NZ_JACHCC010000010.1"/>
</dbReference>
<sequence length="468" mass="50738">MKTIILQTRSFLSLLREAFLGREKKFTSGGINRAIVLLSVPMVLELVMEALFVCVNIFFVSRLGASAISIVGITESVTTLAYSVAIGLSTAASAMISRRVGEGELERAGLTAMQAIYIGASIALLISILTFSFSGSVLSLAGASDALVQESGWFSKIMFGSIIFIIMRILMNGIFRGAGDAAMAMRTLWISNTLNIALCPLFIFGWGFVPAFGLMGVAIATLVSRVFGVSYQIWYLTTGKTIIIIGRKQLVMVSSIMKKILELTFAGTIQYIIPASSWLMMIRIVSHFGGDALAGYIIAQRVASVATMPAWGIGNAAGTLTGQNLGANQSERAEASVWRAGFFNMCFLCLVAVFWFFYAKPVVSLFTNVPAVIESGTMYIQYISMAYILLGYTMVISRALNAAGNVKLVTFLYVLTFYITQLPLAYLLGISMNWGPKGIFTAIVVSEIVLAVACIIVFRKGNWKKTKI</sequence>
<keyword evidence="3" id="KW-0050">Antiport</keyword>
<evidence type="ECO:0000256" key="4">
    <source>
        <dbReference type="ARBA" id="ARBA00022475"/>
    </source>
</evidence>
<dbReference type="CDD" id="cd13139">
    <property type="entry name" value="MATE_like_14"/>
    <property type="match status" value="1"/>
</dbReference>
<evidence type="ECO:0000256" key="1">
    <source>
        <dbReference type="ARBA" id="ARBA00004651"/>
    </source>
</evidence>
<dbReference type="PANTHER" id="PTHR43298:SF2">
    <property type="entry name" value="FMN_FAD EXPORTER YEEO-RELATED"/>
    <property type="match status" value="1"/>
</dbReference>
<dbReference type="PIRSF" id="PIRSF006603">
    <property type="entry name" value="DinF"/>
    <property type="match status" value="1"/>
</dbReference>
<dbReference type="Pfam" id="PF01554">
    <property type="entry name" value="MatE"/>
    <property type="match status" value="2"/>
</dbReference>
<evidence type="ECO:0000256" key="7">
    <source>
        <dbReference type="ARBA" id="ARBA00023065"/>
    </source>
</evidence>
<evidence type="ECO:0000256" key="6">
    <source>
        <dbReference type="ARBA" id="ARBA00022989"/>
    </source>
</evidence>
<evidence type="ECO:0000256" key="10">
    <source>
        <dbReference type="SAM" id="Phobius"/>
    </source>
</evidence>
<feature type="transmembrane region" description="Helical" evidence="10">
    <location>
        <begin position="108"/>
        <end position="133"/>
    </location>
</feature>
<evidence type="ECO:0000256" key="8">
    <source>
        <dbReference type="ARBA" id="ARBA00023136"/>
    </source>
</evidence>
<dbReference type="PANTHER" id="PTHR43298">
    <property type="entry name" value="MULTIDRUG RESISTANCE PROTEIN NORM-RELATED"/>
    <property type="match status" value="1"/>
</dbReference>
<gene>
    <name evidence="11" type="ORF">HDF25_003875</name>
</gene>
<keyword evidence="2" id="KW-0813">Transport</keyword>
<feature type="transmembrane region" description="Helical" evidence="10">
    <location>
        <begin position="337"/>
        <end position="358"/>
    </location>
</feature>
<keyword evidence="5 10" id="KW-0812">Transmembrane</keyword>
<proteinExistence type="predicted"/>
<feature type="transmembrane region" description="Helical" evidence="10">
    <location>
        <begin position="187"/>
        <end position="208"/>
    </location>
</feature>
<evidence type="ECO:0000313" key="11">
    <source>
        <dbReference type="EMBL" id="MBB6501700.1"/>
    </source>
</evidence>
<organism evidence="11 12">
    <name type="scientific">Pedobacter cryoconitis</name>
    <dbReference type="NCBI Taxonomy" id="188932"/>
    <lineage>
        <taxon>Bacteria</taxon>
        <taxon>Pseudomonadati</taxon>
        <taxon>Bacteroidota</taxon>
        <taxon>Sphingobacteriia</taxon>
        <taxon>Sphingobacteriales</taxon>
        <taxon>Sphingobacteriaceae</taxon>
        <taxon>Pedobacter</taxon>
    </lineage>
</organism>
<keyword evidence="4" id="KW-1003">Cell membrane</keyword>
<name>A0A7X0J5Y9_9SPHI</name>
<evidence type="ECO:0000256" key="2">
    <source>
        <dbReference type="ARBA" id="ARBA00022448"/>
    </source>
</evidence>
<reference evidence="11 12" key="1">
    <citation type="submission" date="2020-08" db="EMBL/GenBank/DDBJ databases">
        <title>Genomic Encyclopedia of Type Strains, Phase IV (KMG-V): Genome sequencing to study the core and pangenomes of soil and plant-associated prokaryotes.</title>
        <authorList>
            <person name="Whitman W."/>
        </authorList>
    </citation>
    <scope>NUCLEOTIDE SEQUENCE [LARGE SCALE GENOMIC DNA]</scope>
    <source>
        <strain evidence="11 12">M2T3</strain>
    </source>
</reference>
<keyword evidence="7" id="KW-0406">Ion transport</keyword>
<feature type="transmembrane region" description="Helical" evidence="10">
    <location>
        <begin position="256"/>
        <end position="273"/>
    </location>
</feature>
<dbReference type="GO" id="GO:0006811">
    <property type="term" value="P:monoatomic ion transport"/>
    <property type="evidence" value="ECO:0007669"/>
    <property type="project" value="UniProtKB-KW"/>
</dbReference>
<feature type="transmembrane region" description="Helical" evidence="10">
    <location>
        <begin position="378"/>
        <end position="396"/>
    </location>
</feature>
<dbReference type="GO" id="GO:0005886">
    <property type="term" value="C:plasma membrane"/>
    <property type="evidence" value="ECO:0007669"/>
    <property type="project" value="UniProtKB-SubCell"/>
</dbReference>
<dbReference type="GO" id="GO:0042910">
    <property type="term" value="F:xenobiotic transmembrane transporter activity"/>
    <property type="evidence" value="ECO:0007669"/>
    <property type="project" value="InterPro"/>
</dbReference>
<dbReference type="InterPro" id="IPR002528">
    <property type="entry name" value="MATE_fam"/>
</dbReference>
<evidence type="ECO:0000256" key="5">
    <source>
        <dbReference type="ARBA" id="ARBA00022692"/>
    </source>
</evidence>
<feature type="transmembrane region" description="Helical" evidence="10">
    <location>
        <begin position="153"/>
        <end position="175"/>
    </location>
</feature>
<dbReference type="EMBL" id="JACHCC010000010">
    <property type="protein sequence ID" value="MBB6501700.1"/>
    <property type="molecule type" value="Genomic_DNA"/>
</dbReference>
<accession>A0A7X0J5Y9</accession>
<dbReference type="GO" id="GO:0015297">
    <property type="term" value="F:antiporter activity"/>
    <property type="evidence" value="ECO:0007669"/>
    <property type="project" value="UniProtKB-KW"/>
</dbReference>
<protein>
    <recommendedName>
        <fullName evidence="9">Multidrug-efflux transporter</fullName>
    </recommendedName>
</protein>
<evidence type="ECO:0000256" key="9">
    <source>
        <dbReference type="ARBA" id="ARBA00031636"/>
    </source>
</evidence>
<feature type="transmembrane region" description="Helical" evidence="10">
    <location>
        <begin position="408"/>
        <end position="432"/>
    </location>
</feature>
<dbReference type="AlphaFoldDB" id="A0A7X0J5Y9"/>
<feature type="transmembrane region" description="Helical" evidence="10">
    <location>
        <begin position="34"/>
        <end position="59"/>
    </location>
</feature>
<feature type="transmembrane region" description="Helical" evidence="10">
    <location>
        <begin position="438"/>
        <end position="458"/>
    </location>
</feature>